<dbReference type="InterPro" id="IPR011051">
    <property type="entry name" value="RmlC_Cupin_sf"/>
</dbReference>
<feature type="domain" description="Cupin type-2" evidence="2">
    <location>
        <begin position="59"/>
        <end position="124"/>
    </location>
</feature>
<proteinExistence type="predicted"/>
<keyword evidence="1" id="KW-0479">Metal-binding</keyword>
<dbReference type="PANTHER" id="PTHR35848:SF6">
    <property type="entry name" value="CUPIN TYPE-2 DOMAIN-CONTAINING PROTEIN"/>
    <property type="match status" value="1"/>
</dbReference>
<comment type="caution">
    <text evidence="3">The sequence shown here is derived from an EMBL/GenBank/DDBJ whole genome shotgun (WGS) entry which is preliminary data.</text>
</comment>
<reference evidence="3" key="2">
    <citation type="journal article" date="2023" name="IMA Fungus">
        <title>Comparative genomic study of the Penicillium genus elucidates a diverse pangenome and 15 lateral gene transfer events.</title>
        <authorList>
            <person name="Petersen C."/>
            <person name="Sorensen T."/>
            <person name="Nielsen M.R."/>
            <person name="Sondergaard T.E."/>
            <person name="Sorensen J.L."/>
            <person name="Fitzpatrick D.A."/>
            <person name="Frisvad J.C."/>
            <person name="Nielsen K.L."/>
        </authorList>
    </citation>
    <scope>NUCLEOTIDE SEQUENCE</scope>
    <source>
        <strain evidence="3">IBT 34128</strain>
    </source>
</reference>
<protein>
    <submittedName>
        <fullName evidence="3">Cupin 2 conserved barrel</fullName>
    </submittedName>
</protein>
<dbReference type="InterPro" id="IPR014710">
    <property type="entry name" value="RmlC-like_jellyroll"/>
</dbReference>
<evidence type="ECO:0000256" key="1">
    <source>
        <dbReference type="ARBA" id="ARBA00022723"/>
    </source>
</evidence>
<name>A0A9W9EMA5_9EURO</name>
<dbReference type="EMBL" id="JAPMSZ010000011">
    <property type="protein sequence ID" value="KAJ5084442.1"/>
    <property type="molecule type" value="Genomic_DNA"/>
</dbReference>
<sequence length="144" mass="15895">MKTPSISTLQPVVLPPTYTTTTAPESFPDSSYGTLAWHTLFSHPHTPTRDLIAGLAVCPPNTGHLCAHRHAQAEIYYIVQGDGEVTIDGRRWTVTAGSTVYIPPNSEHEIANTGTADLRWFYVFPTSSFGDVVYRFSKDEKAKL</sequence>
<keyword evidence="4" id="KW-1185">Reference proteome</keyword>
<dbReference type="Proteomes" id="UP001141434">
    <property type="component" value="Unassembled WGS sequence"/>
</dbReference>
<reference evidence="3" key="1">
    <citation type="submission" date="2022-11" db="EMBL/GenBank/DDBJ databases">
        <authorList>
            <person name="Petersen C."/>
        </authorList>
    </citation>
    <scope>NUCLEOTIDE SEQUENCE</scope>
    <source>
        <strain evidence="3">IBT 34128</strain>
    </source>
</reference>
<dbReference type="GO" id="GO:0046872">
    <property type="term" value="F:metal ion binding"/>
    <property type="evidence" value="ECO:0007669"/>
    <property type="project" value="UniProtKB-KW"/>
</dbReference>
<dbReference type="AlphaFoldDB" id="A0A9W9EMA5"/>
<evidence type="ECO:0000313" key="4">
    <source>
        <dbReference type="Proteomes" id="UP001141434"/>
    </source>
</evidence>
<dbReference type="OrthoDB" id="445803at2759"/>
<dbReference type="InterPro" id="IPR013096">
    <property type="entry name" value="Cupin_2"/>
</dbReference>
<organism evidence="3 4">
    <name type="scientific">Penicillium alfredii</name>
    <dbReference type="NCBI Taxonomy" id="1506179"/>
    <lineage>
        <taxon>Eukaryota</taxon>
        <taxon>Fungi</taxon>
        <taxon>Dikarya</taxon>
        <taxon>Ascomycota</taxon>
        <taxon>Pezizomycotina</taxon>
        <taxon>Eurotiomycetes</taxon>
        <taxon>Eurotiomycetidae</taxon>
        <taxon>Eurotiales</taxon>
        <taxon>Aspergillaceae</taxon>
        <taxon>Penicillium</taxon>
    </lineage>
</organism>
<dbReference type="GeneID" id="81398715"/>
<dbReference type="PANTHER" id="PTHR35848">
    <property type="entry name" value="OXALATE-BINDING PROTEIN"/>
    <property type="match status" value="1"/>
</dbReference>
<dbReference type="Gene3D" id="2.60.120.10">
    <property type="entry name" value="Jelly Rolls"/>
    <property type="match status" value="1"/>
</dbReference>
<dbReference type="RefSeq" id="XP_056507839.1">
    <property type="nucleotide sequence ID" value="XM_056659546.1"/>
</dbReference>
<gene>
    <name evidence="3" type="ORF">NUU61_009021</name>
</gene>
<evidence type="ECO:0000259" key="2">
    <source>
        <dbReference type="Pfam" id="PF07883"/>
    </source>
</evidence>
<dbReference type="Pfam" id="PF07883">
    <property type="entry name" value="Cupin_2"/>
    <property type="match status" value="1"/>
</dbReference>
<evidence type="ECO:0000313" key="3">
    <source>
        <dbReference type="EMBL" id="KAJ5084442.1"/>
    </source>
</evidence>
<dbReference type="SUPFAM" id="SSF51182">
    <property type="entry name" value="RmlC-like cupins"/>
    <property type="match status" value="1"/>
</dbReference>
<accession>A0A9W9EMA5</accession>
<dbReference type="InterPro" id="IPR051610">
    <property type="entry name" value="GPI/OXD"/>
</dbReference>